<accession>A0A165FEP4</accession>
<reference evidence="2 3" key="1">
    <citation type="journal article" date="2016" name="Mol. Biol. Evol.">
        <title>Comparative Genomics of Early-Diverging Mushroom-Forming Fungi Provides Insights into the Origins of Lignocellulose Decay Capabilities.</title>
        <authorList>
            <person name="Nagy L.G."/>
            <person name="Riley R."/>
            <person name="Tritt A."/>
            <person name="Adam C."/>
            <person name="Daum C."/>
            <person name="Floudas D."/>
            <person name="Sun H."/>
            <person name="Yadav J.S."/>
            <person name="Pangilinan J."/>
            <person name="Larsson K.H."/>
            <person name="Matsuura K."/>
            <person name="Barry K."/>
            <person name="Labutti K."/>
            <person name="Kuo R."/>
            <person name="Ohm R.A."/>
            <person name="Bhattacharya S.S."/>
            <person name="Shirouzu T."/>
            <person name="Yoshinaga Y."/>
            <person name="Martin F.M."/>
            <person name="Grigoriev I.V."/>
            <person name="Hibbett D.S."/>
        </authorList>
    </citation>
    <scope>NUCLEOTIDE SEQUENCE [LARGE SCALE GENOMIC DNA]</scope>
    <source>
        <strain evidence="2 3">HHB12733</strain>
    </source>
</reference>
<name>A0A165FEP4_9BASI</name>
<dbReference type="InterPro" id="IPR002925">
    <property type="entry name" value="Dienelactn_hydro"/>
</dbReference>
<dbReference type="GO" id="GO:0016787">
    <property type="term" value="F:hydrolase activity"/>
    <property type="evidence" value="ECO:0007669"/>
    <property type="project" value="UniProtKB-KW"/>
</dbReference>
<dbReference type="Gene3D" id="3.40.50.1820">
    <property type="entry name" value="alpha/beta hydrolase"/>
    <property type="match status" value="1"/>
</dbReference>
<dbReference type="Proteomes" id="UP000076842">
    <property type="component" value="Unassembled WGS sequence"/>
</dbReference>
<dbReference type="PANTHER" id="PTHR17630">
    <property type="entry name" value="DIENELACTONE HYDROLASE"/>
    <property type="match status" value="1"/>
</dbReference>
<dbReference type="InParanoid" id="A0A165FEP4"/>
<keyword evidence="2" id="KW-0378">Hydrolase</keyword>
<dbReference type="Pfam" id="PF01738">
    <property type="entry name" value="DLH"/>
    <property type="match status" value="1"/>
</dbReference>
<dbReference type="PANTHER" id="PTHR17630:SF44">
    <property type="entry name" value="PROTEIN AIM2"/>
    <property type="match status" value="1"/>
</dbReference>
<feature type="domain" description="Dienelactone hydrolase" evidence="1">
    <location>
        <begin position="36"/>
        <end position="246"/>
    </location>
</feature>
<dbReference type="STRING" id="1353952.A0A165FEP4"/>
<evidence type="ECO:0000313" key="2">
    <source>
        <dbReference type="EMBL" id="KZT56637.1"/>
    </source>
</evidence>
<dbReference type="AlphaFoldDB" id="A0A165FEP4"/>
<organism evidence="2 3">
    <name type="scientific">Calocera cornea HHB12733</name>
    <dbReference type="NCBI Taxonomy" id="1353952"/>
    <lineage>
        <taxon>Eukaryota</taxon>
        <taxon>Fungi</taxon>
        <taxon>Dikarya</taxon>
        <taxon>Basidiomycota</taxon>
        <taxon>Agaricomycotina</taxon>
        <taxon>Dacrymycetes</taxon>
        <taxon>Dacrymycetales</taxon>
        <taxon>Dacrymycetaceae</taxon>
        <taxon>Calocera</taxon>
    </lineage>
</organism>
<dbReference type="InterPro" id="IPR029058">
    <property type="entry name" value="AB_hydrolase_fold"/>
</dbReference>
<dbReference type="OrthoDB" id="1393670at2759"/>
<protein>
    <submittedName>
        <fullName evidence="2">Alpha/beta-hydrolase</fullName>
    </submittedName>
</protein>
<dbReference type="EMBL" id="KV423974">
    <property type="protein sequence ID" value="KZT56637.1"/>
    <property type="molecule type" value="Genomic_DNA"/>
</dbReference>
<keyword evidence="3" id="KW-1185">Reference proteome</keyword>
<sequence length="249" mass="27753">MSQYLAAHPGDSCAQSVKHTGTPKGEYIDVGGIQCYISYPPDKSTDRVILYYCDVFGPHYLNNKLVIDFFAEHGYTVIAPDYFDGDQLDVLRGQEGFDMGAWAGKYRPAAPKLVEEKFLPALKEKFTVKAYASVGYCFGAPMVMNDLKAGRSEAGAIAHPTSLPEQTFHDIVKPLFLSCAETDRAFPPEGRHKAEAILAEGKKIYHFQLFSGVSHGFAIKGDPNIENERWAKEQSAWGILGWFDRFLKK</sequence>
<dbReference type="SUPFAM" id="SSF53474">
    <property type="entry name" value="alpha/beta-Hydrolases"/>
    <property type="match status" value="1"/>
</dbReference>
<evidence type="ECO:0000313" key="3">
    <source>
        <dbReference type="Proteomes" id="UP000076842"/>
    </source>
</evidence>
<evidence type="ECO:0000259" key="1">
    <source>
        <dbReference type="Pfam" id="PF01738"/>
    </source>
</evidence>
<gene>
    <name evidence="2" type="ORF">CALCODRAFT_524244</name>
</gene>
<proteinExistence type="predicted"/>